<dbReference type="SUPFAM" id="SSF46785">
    <property type="entry name" value="Winged helix' DNA-binding domain"/>
    <property type="match status" value="1"/>
</dbReference>
<dbReference type="Proteomes" id="UP000713596">
    <property type="component" value="Unassembled WGS sequence"/>
</dbReference>
<sequence length="128" mass="14181">MKPRVFLQLCDEEGRRFFGSGPYQLLQGIEELGSLRASAQRMGMAYTKALSLMRQAEEYLGCSLTSRYIGGKGGGGSTLTDAARELMMRYEAYTAACEQSCESLFALHFASFQPGCYYPDGSKRTAKR</sequence>
<proteinExistence type="predicted"/>
<dbReference type="Gene3D" id="1.10.10.10">
    <property type="entry name" value="Winged helix-like DNA-binding domain superfamily/Winged helix DNA-binding domain"/>
    <property type="match status" value="1"/>
</dbReference>
<reference evidence="1" key="1">
    <citation type="journal article" date="2021" name="PeerJ">
        <title>Extensive microbial diversity within the chicken gut microbiome revealed by metagenomics and culture.</title>
        <authorList>
            <person name="Gilroy R."/>
            <person name="Ravi A."/>
            <person name="Getino M."/>
            <person name="Pursley I."/>
            <person name="Horton D.L."/>
            <person name="Alikhan N.F."/>
            <person name="Baker D."/>
            <person name="Gharbi K."/>
            <person name="Hall N."/>
            <person name="Watson M."/>
            <person name="Adriaenssens E.M."/>
            <person name="Foster-Nyarko E."/>
            <person name="Jarju S."/>
            <person name="Secka A."/>
            <person name="Antonio M."/>
            <person name="Oren A."/>
            <person name="Chaudhuri R.R."/>
            <person name="La Ragione R."/>
            <person name="Hildebrand F."/>
            <person name="Pallen M.J."/>
        </authorList>
    </citation>
    <scope>NUCLEOTIDE SEQUENCE</scope>
    <source>
        <strain evidence="1">B5_2728</strain>
    </source>
</reference>
<dbReference type="InterPro" id="IPR036390">
    <property type="entry name" value="WH_DNA-bd_sf"/>
</dbReference>
<dbReference type="PANTHER" id="PTHR30432">
    <property type="entry name" value="TRANSCRIPTIONAL REGULATOR MODE"/>
    <property type="match status" value="1"/>
</dbReference>
<accession>A0A948T0U4</accession>
<gene>
    <name evidence="1" type="ORF">H9882_00640</name>
</gene>
<protein>
    <submittedName>
        <fullName evidence="1">LysR family transcriptional regulator</fullName>
    </submittedName>
</protein>
<comment type="caution">
    <text evidence="1">The sequence shown here is derived from an EMBL/GenBank/DDBJ whole genome shotgun (WGS) entry which is preliminary data.</text>
</comment>
<name>A0A948T0U4_9FIRM</name>
<dbReference type="InterPro" id="IPR051815">
    <property type="entry name" value="Molybdate_resp_trans_reg"/>
</dbReference>
<dbReference type="EMBL" id="JAHLFP010000004">
    <property type="protein sequence ID" value="MBU3805400.1"/>
    <property type="molecule type" value="Genomic_DNA"/>
</dbReference>
<evidence type="ECO:0000313" key="1">
    <source>
        <dbReference type="EMBL" id="MBU3805400.1"/>
    </source>
</evidence>
<organism evidence="1 2">
    <name type="scientific">Candidatus Allofournierella pullistercoris</name>
    <dbReference type="NCBI Taxonomy" id="2838597"/>
    <lineage>
        <taxon>Bacteria</taxon>
        <taxon>Bacillati</taxon>
        <taxon>Bacillota</taxon>
        <taxon>Clostridia</taxon>
        <taxon>Eubacteriales</taxon>
        <taxon>Oscillospiraceae</taxon>
        <taxon>Allofournierella</taxon>
    </lineage>
</organism>
<dbReference type="PANTHER" id="PTHR30432:SF1">
    <property type="entry name" value="DNA-BINDING TRANSCRIPTIONAL DUAL REGULATOR MODE"/>
    <property type="match status" value="1"/>
</dbReference>
<dbReference type="InterPro" id="IPR036388">
    <property type="entry name" value="WH-like_DNA-bd_sf"/>
</dbReference>
<reference evidence="1" key="2">
    <citation type="submission" date="2021-04" db="EMBL/GenBank/DDBJ databases">
        <authorList>
            <person name="Gilroy R."/>
        </authorList>
    </citation>
    <scope>NUCLEOTIDE SEQUENCE</scope>
    <source>
        <strain evidence="1">B5_2728</strain>
    </source>
</reference>
<dbReference type="AlphaFoldDB" id="A0A948T0U4"/>
<evidence type="ECO:0000313" key="2">
    <source>
        <dbReference type="Proteomes" id="UP000713596"/>
    </source>
</evidence>